<dbReference type="PANTHER" id="PTHR13318">
    <property type="entry name" value="PARTNER OF PAIRED, ISOFORM B-RELATED"/>
    <property type="match status" value="1"/>
</dbReference>
<dbReference type="STRING" id="4155.A0A022QVG5"/>
<organism evidence="1 2">
    <name type="scientific">Erythranthe guttata</name>
    <name type="common">Yellow monkey flower</name>
    <name type="synonym">Mimulus guttatus</name>
    <dbReference type="NCBI Taxonomy" id="4155"/>
    <lineage>
        <taxon>Eukaryota</taxon>
        <taxon>Viridiplantae</taxon>
        <taxon>Streptophyta</taxon>
        <taxon>Embryophyta</taxon>
        <taxon>Tracheophyta</taxon>
        <taxon>Spermatophyta</taxon>
        <taxon>Magnoliopsida</taxon>
        <taxon>eudicotyledons</taxon>
        <taxon>Gunneridae</taxon>
        <taxon>Pentapetalae</taxon>
        <taxon>asterids</taxon>
        <taxon>lamiids</taxon>
        <taxon>Lamiales</taxon>
        <taxon>Phrymaceae</taxon>
        <taxon>Erythranthe</taxon>
    </lineage>
</organism>
<protein>
    <recommendedName>
        <fullName evidence="3">F-box domain-containing protein</fullName>
    </recommendedName>
</protein>
<dbReference type="OMA" id="HKCSDNL"/>
<dbReference type="SUPFAM" id="SSF52047">
    <property type="entry name" value="RNI-like"/>
    <property type="match status" value="2"/>
</dbReference>
<dbReference type="Proteomes" id="UP000030748">
    <property type="component" value="Unassembled WGS sequence"/>
</dbReference>
<dbReference type="PhylomeDB" id="A0A022QVG5"/>
<dbReference type="eggNOG" id="KOG1947">
    <property type="taxonomic scope" value="Eukaryota"/>
</dbReference>
<reference evidence="1 2" key="1">
    <citation type="journal article" date="2013" name="Proc. Natl. Acad. Sci. U.S.A.">
        <title>Fine-scale variation in meiotic recombination in Mimulus inferred from population shotgun sequencing.</title>
        <authorList>
            <person name="Hellsten U."/>
            <person name="Wright K.M."/>
            <person name="Jenkins J."/>
            <person name="Shu S."/>
            <person name="Yuan Y."/>
            <person name="Wessler S.R."/>
            <person name="Schmutz J."/>
            <person name="Willis J.H."/>
            <person name="Rokhsar D.S."/>
        </authorList>
    </citation>
    <scope>NUCLEOTIDE SEQUENCE [LARGE SCALE GENOMIC DNA]</scope>
    <source>
        <strain evidence="2">cv. DUN x IM62</strain>
    </source>
</reference>
<dbReference type="GO" id="GO:0031146">
    <property type="term" value="P:SCF-dependent proteasomal ubiquitin-dependent protein catabolic process"/>
    <property type="evidence" value="ECO:0000318"/>
    <property type="project" value="GO_Central"/>
</dbReference>
<accession>A0A022QVG5</accession>
<keyword evidence="2" id="KW-1185">Reference proteome</keyword>
<dbReference type="InterPro" id="IPR032675">
    <property type="entry name" value="LRR_dom_sf"/>
</dbReference>
<sequence length="492" mass="54833">MACSAADKENKEPPIWFKNKKALSNVLYSMRRHSLSSTTQERVPLSVFSKPTTKLQADFTTLTTSLVSDRTSLLSDGILLKILSKIPESQRTANFLVSKRWLNLQGRLVRSLKLLDWDFLLSGRLLLRFPNLVRVDLVGGCLVSPRNNSGISVSHKTVSFRVGSGNKDWVFNEDSVLSADEVDRGLRVLADGFPSLRKLAVINAGETGLLIVAEECPTLQELELRMCNDRVLRGIAACKNLQILRLSGTVNGLYVSLVSDIGLSIVAKGCKRLVKLELSGCKGSYEGIRAIGQCCVMLEELTLCNHEMEDGWLLALSYFENLKSLRFLSCTRIDGGFRADEHLGFCPAVECLFLEKCRIRDKTSLRALFLVCRNVKQLVLKNCWGLTDDMFTTASVLRTIRMLSLEGCSLLTSQGLETVIISWNELKSLKVKSCNNIKDDEVVSDVFSSLKNLKWEPDRKTLVSINLDGTGMGKRGDKFFNKARDWKSLSGS</sequence>
<dbReference type="KEGG" id="egt:105964779"/>
<evidence type="ECO:0000313" key="1">
    <source>
        <dbReference type="EMBL" id="EYU31313.1"/>
    </source>
</evidence>
<gene>
    <name evidence="1" type="ORF">MIMGU_mgv1a005224mg</name>
</gene>
<name>A0A022QVG5_ERYGU</name>
<proteinExistence type="predicted"/>
<dbReference type="AlphaFoldDB" id="A0A022QVG5"/>
<dbReference type="Gene3D" id="3.80.10.10">
    <property type="entry name" value="Ribonuclease Inhibitor"/>
    <property type="match status" value="1"/>
</dbReference>
<evidence type="ECO:0008006" key="3">
    <source>
        <dbReference type="Google" id="ProtNLM"/>
    </source>
</evidence>
<dbReference type="PANTHER" id="PTHR13318:SF124">
    <property type="entry name" value="F-BOX DOMAIN-CONTAINING PROTEIN"/>
    <property type="match status" value="1"/>
</dbReference>
<dbReference type="OrthoDB" id="550575at2759"/>
<dbReference type="GO" id="GO:0019005">
    <property type="term" value="C:SCF ubiquitin ligase complex"/>
    <property type="evidence" value="ECO:0000318"/>
    <property type="project" value="GO_Central"/>
</dbReference>
<dbReference type="EMBL" id="KI630984">
    <property type="protein sequence ID" value="EYU31313.1"/>
    <property type="molecule type" value="Genomic_DNA"/>
</dbReference>
<evidence type="ECO:0000313" key="2">
    <source>
        <dbReference type="Proteomes" id="UP000030748"/>
    </source>
</evidence>